<organism evidence="11 12">
    <name type="scientific">Clavelina lepadiformis</name>
    <name type="common">Light-bulb sea squirt</name>
    <name type="synonym">Ascidia lepadiformis</name>
    <dbReference type="NCBI Taxonomy" id="159417"/>
    <lineage>
        <taxon>Eukaryota</taxon>
        <taxon>Metazoa</taxon>
        <taxon>Chordata</taxon>
        <taxon>Tunicata</taxon>
        <taxon>Ascidiacea</taxon>
        <taxon>Aplousobranchia</taxon>
        <taxon>Clavelinidae</taxon>
        <taxon>Clavelina</taxon>
    </lineage>
</organism>
<keyword evidence="4" id="KW-0436">Ligase</keyword>
<evidence type="ECO:0000313" key="11">
    <source>
        <dbReference type="EMBL" id="CAK8683365.1"/>
    </source>
</evidence>
<dbReference type="Gene3D" id="3.30.930.10">
    <property type="entry name" value="Bira Bifunctional Protein, Domain 2"/>
    <property type="match status" value="1"/>
</dbReference>
<dbReference type="SUPFAM" id="SSF55681">
    <property type="entry name" value="Class II aaRS and biotin synthetases"/>
    <property type="match status" value="1"/>
</dbReference>
<dbReference type="InterPro" id="IPR045864">
    <property type="entry name" value="aa-tRNA-synth_II/BPL/LPL"/>
</dbReference>
<evidence type="ECO:0000256" key="4">
    <source>
        <dbReference type="ARBA" id="ARBA00022598"/>
    </source>
</evidence>
<dbReference type="Pfam" id="PF01411">
    <property type="entry name" value="tRNA-synt_2c"/>
    <property type="match status" value="1"/>
</dbReference>
<feature type="domain" description="Alanyl-transfer RNA synthetases family profile" evidence="10">
    <location>
        <begin position="55"/>
        <end position="679"/>
    </location>
</feature>
<evidence type="ECO:0000259" key="10">
    <source>
        <dbReference type="PROSITE" id="PS50860"/>
    </source>
</evidence>
<evidence type="ECO:0000256" key="7">
    <source>
        <dbReference type="ARBA" id="ARBA00022884"/>
    </source>
</evidence>
<dbReference type="InterPro" id="IPR002318">
    <property type="entry name" value="Ala-tRNA-lgiase_IIc"/>
</dbReference>
<evidence type="ECO:0000256" key="1">
    <source>
        <dbReference type="ARBA" id="ARBA00008226"/>
    </source>
</evidence>
<dbReference type="InterPro" id="IPR018162">
    <property type="entry name" value="Ala-tRNA-ligase_IIc_anticod-bd"/>
</dbReference>
<keyword evidence="12" id="KW-1185">Reference proteome</keyword>
<dbReference type="InterPro" id="IPR018164">
    <property type="entry name" value="Ala-tRNA-synth_IIc_N"/>
</dbReference>
<keyword evidence="7" id="KW-0694">RNA-binding</keyword>
<dbReference type="InterPro" id="IPR050058">
    <property type="entry name" value="Ala-tRNA_ligase"/>
</dbReference>
<evidence type="ECO:0000256" key="3">
    <source>
        <dbReference type="ARBA" id="ARBA00022555"/>
    </source>
</evidence>
<keyword evidence="5" id="KW-0547">Nucleotide-binding</keyword>
<dbReference type="NCBIfam" id="TIGR00344">
    <property type="entry name" value="alaS"/>
    <property type="match status" value="1"/>
</dbReference>
<evidence type="ECO:0000313" key="12">
    <source>
        <dbReference type="Proteomes" id="UP001642483"/>
    </source>
</evidence>
<protein>
    <recommendedName>
        <fullName evidence="2">alanine--tRNA ligase</fullName>
        <ecNumber evidence="2">6.1.1.7</ecNumber>
    </recommendedName>
</protein>
<dbReference type="CDD" id="cd00673">
    <property type="entry name" value="AlaRS_core"/>
    <property type="match status" value="1"/>
</dbReference>
<dbReference type="PRINTS" id="PR00980">
    <property type="entry name" value="TRNASYNTHALA"/>
</dbReference>
<dbReference type="PROSITE" id="PS50860">
    <property type="entry name" value="AA_TRNA_LIGASE_II_ALA"/>
    <property type="match status" value="1"/>
</dbReference>
<dbReference type="SUPFAM" id="SSF101353">
    <property type="entry name" value="Putative anticodon-binding domain of alanyl-tRNA synthetase (AlaRS)"/>
    <property type="match status" value="1"/>
</dbReference>
<keyword evidence="8" id="KW-0648">Protein biosynthesis</keyword>
<evidence type="ECO:0000256" key="8">
    <source>
        <dbReference type="ARBA" id="ARBA00022917"/>
    </source>
</evidence>
<sequence length="858" mass="97108">MLAYVTLKRNNIVNFSLVQDTILRFPRQCVLGAFGQFYQIPPSSIVPPACRFSQHSSKDIRELFINYYRDKHQHTQVPSSKVFSPDDNSLLFVNAGMNQFKPVLLGNEAAYKRINFIKRAVNSQKCIRAGGKHNDLEDVGVDVCHHTFFEMLGSWSFGDYFKKDACKMAWSLLADVFHLSKDKLYVTYFSGCEEIGLEADLETKEIWNSIGVNEDRILPFGIKDNFWEMGDSGPCGPCTEIHYDQNPDLRYAPEEVNKPGSDVIEIWNLVFMQYNRLGKNELIPLKKCHVDAGMGLERITAVLQGKVSNYDTDLFHPIISALENLSKCRPYAGHVGEEDLDGTDAAYRIVSDHIRMLTIAISDGIHPGPRGRDLIVRQVLRRAVMAGVEKLGIENMFLHKLVPVVIESLKPAFPDLESSKELIVSIINKAEKSFYDMLAYGDKLITKTVSSMPVSQTAFPTDVAWQLLSYYGYPQDTLMLKLKGYDMSVNMQEILKFSKLKNPESIHLDRQRKAFNVKSIIQILSAENIAKTEEILNTKLNENARAGAIHEPLSCRILAILSDTDKNTEATDKLSEGYFLVLDKSYFFIPNADKLEDVGVIVYKGKNYVIDEVLHVQGWLLHRLNCISTKDSLDKFITGDEVEIHTTGKQWLPYFRAYSASCLVKHVLPKVCPNSSIQKVKVGKDKIKLEIGGSLDTGAVMKVQDAINSVIFNKHSEGFLNSKAQDSHKQLKGDKRVLQLKDIEKVLTIKCKHQGQGRTVIHFVCGSRADSSTKLSEHMNIKMQNILKNYDRLSSKSSKIVELEELLLTVGQLTFDINQAEMSVFEKANYRNKLSQISSRLRTMRRRLKRQLSSASGY</sequence>
<evidence type="ECO:0000256" key="9">
    <source>
        <dbReference type="ARBA" id="ARBA00023146"/>
    </source>
</evidence>
<keyword evidence="9" id="KW-0030">Aminoacyl-tRNA synthetase</keyword>
<name>A0ABP0FW03_CLALP</name>
<reference evidence="11 12" key="1">
    <citation type="submission" date="2024-02" db="EMBL/GenBank/DDBJ databases">
        <authorList>
            <person name="Daric V."/>
            <person name="Darras S."/>
        </authorList>
    </citation>
    <scope>NUCLEOTIDE SEQUENCE [LARGE SCALE GENOMIC DNA]</scope>
</reference>
<dbReference type="Proteomes" id="UP001642483">
    <property type="component" value="Unassembled WGS sequence"/>
</dbReference>
<keyword evidence="3" id="KW-0820">tRNA-binding</keyword>
<gene>
    <name evidence="11" type="ORF">CVLEPA_LOCUS14446</name>
</gene>
<comment type="similarity">
    <text evidence="1">Belongs to the class-II aminoacyl-tRNA synthetase family.</text>
</comment>
<evidence type="ECO:0000256" key="6">
    <source>
        <dbReference type="ARBA" id="ARBA00022840"/>
    </source>
</evidence>
<comment type="caution">
    <text evidence="11">The sequence shown here is derived from an EMBL/GenBank/DDBJ whole genome shotgun (WGS) entry which is preliminary data.</text>
</comment>
<evidence type="ECO:0000256" key="2">
    <source>
        <dbReference type="ARBA" id="ARBA00013168"/>
    </source>
</evidence>
<keyword evidence="6" id="KW-0067">ATP-binding</keyword>
<evidence type="ECO:0000256" key="5">
    <source>
        <dbReference type="ARBA" id="ARBA00022741"/>
    </source>
</evidence>
<dbReference type="EMBL" id="CAWYQH010000097">
    <property type="protein sequence ID" value="CAK8683365.1"/>
    <property type="molecule type" value="Genomic_DNA"/>
</dbReference>
<dbReference type="InterPro" id="IPR018165">
    <property type="entry name" value="Ala-tRNA-synth_IIc_core"/>
</dbReference>
<proteinExistence type="inferred from homology"/>
<dbReference type="PANTHER" id="PTHR11777:SF9">
    <property type="entry name" value="ALANINE--TRNA LIGASE, CYTOPLASMIC"/>
    <property type="match status" value="1"/>
</dbReference>
<accession>A0ABP0FW03</accession>
<dbReference type="EC" id="6.1.1.7" evidence="2"/>
<dbReference type="PANTHER" id="PTHR11777">
    <property type="entry name" value="ALANYL-TRNA SYNTHETASE"/>
    <property type="match status" value="1"/>
</dbReference>